<dbReference type="EMBL" id="MNYY01000033">
    <property type="protein sequence ID" value="OIP73136.1"/>
    <property type="molecule type" value="Genomic_DNA"/>
</dbReference>
<dbReference type="InterPro" id="IPR045892">
    <property type="entry name" value="CrtISO-like"/>
</dbReference>
<evidence type="ECO:0000313" key="2">
    <source>
        <dbReference type="EMBL" id="OIP73136.1"/>
    </source>
</evidence>
<comment type="caution">
    <text evidence="2">The sequence shown here is derived from an EMBL/GenBank/DDBJ whole genome shotgun (WGS) entry which is preliminary data.</text>
</comment>
<evidence type="ECO:0000313" key="7">
    <source>
        <dbReference type="Proteomes" id="UP000228560"/>
    </source>
</evidence>
<proteinExistence type="predicted"/>
<reference evidence="2 6" key="1">
    <citation type="journal article" date="2016" name="Environ. Microbiol.">
        <title>Genomic resolution of a cold subsurface aquifer community provides metabolic insights for novel microbes adapted to high CO concentrations.</title>
        <authorList>
            <person name="Probst A.J."/>
            <person name="Castelle C.J."/>
            <person name="Singh A."/>
            <person name="Brown C.T."/>
            <person name="Anantharaman K."/>
            <person name="Sharon I."/>
            <person name="Hug L.A."/>
            <person name="Burstein D."/>
            <person name="Emerson J.B."/>
            <person name="Thomas B.C."/>
            <person name="Banfield J.F."/>
        </authorList>
    </citation>
    <scope>NUCLEOTIDE SEQUENCE [LARGE SCALE GENOMIC DNA]</scope>
    <source>
        <strain evidence="2">CG2_30_33_13</strain>
    </source>
</reference>
<dbReference type="InterPro" id="IPR036188">
    <property type="entry name" value="FAD/NAD-bd_sf"/>
</dbReference>
<dbReference type="PANTHER" id="PTHR46313:SF3">
    <property type="entry name" value="PROLYCOPENE ISOMERASE, CHLOROPLASTIC"/>
    <property type="match status" value="1"/>
</dbReference>
<evidence type="ECO:0000313" key="6">
    <source>
        <dbReference type="Proteomes" id="UP000182763"/>
    </source>
</evidence>
<accession>A0A2M7PK91</accession>
<sequence length="303" mass="34818">MKHALNMDFFSRYPALFLFISLGNLHNKNSGYPIGGSLPFARLLEKKYLGLEGRIRYKSKVTKINTKNNQVIGITLENGEIHNDADIVISAADGYYTIFKMLEEKYMDNKIKKLYDEHPRWPSMVLVSLGISRTFKNEPTSIELHLDKELTIDKKSKLNSIPITIYNFDPTLAPEGKTCMRVMLKTDNYQYWDSLRKSNIEGYNQEKDRLTQEIIIILDKRFGNIVNNIEVINVATPATFHRHTNNWMGSTQGWNWLPSLIPESIKKELPGLKNFYLIGQWTTPGGGVSTAFLSGRDIYPNYL</sequence>
<accession>A0A1J5H1Y0</accession>
<dbReference type="Proteomes" id="UP000230646">
    <property type="component" value="Unassembled WGS sequence"/>
</dbReference>
<dbReference type="PANTHER" id="PTHR46313">
    <property type="match status" value="1"/>
</dbReference>
<gene>
    <name evidence="2" type="ORF">AUK42_01435</name>
    <name evidence="5" type="ORF">CO097_06425</name>
    <name evidence="4" type="ORF">COZ07_10665</name>
    <name evidence="3" type="ORF">COZ58_00375</name>
</gene>
<organism evidence="2 6">
    <name type="scientific">Candidatus Infernicultor aquiphilus</name>
    <dbReference type="NCBI Taxonomy" id="1805029"/>
    <lineage>
        <taxon>Bacteria</taxon>
        <taxon>Pseudomonadati</taxon>
        <taxon>Atribacterota</taxon>
        <taxon>Candidatus Phoenicimicrobiia</taxon>
        <taxon>Candidatus Pheonicimicrobiales</taxon>
        <taxon>Candidatus Phoenicimicrobiaceae</taxon>
        <taxon>Candidatus Infernicultor</taxon>
    </lineage>
</organism>
<dbReference type="Gene3D" id="3.50.50.60">
    <property type="entry name" value="FAD/NAD(P)-binding domain"/>
    <property type="match status" value="1"/>
</dbReference>
<accession>A0A2M7KB17</accession>
<dbReference type="GO" id="GO:0016116">
    <property type="term" value="P:carotenoid metabolic process"/>
    <property type="evidence" value="ECO:0007669"/>
    <property type="project" value="InterPro"/>
</dbReference>
<dbReference type="Proteomes" id="UP000231493">
    <property type="component" value="Unassembled WGS sequence"/>
</dbReference>
<protein>
    <recommendedName>
        <fullName evidence="1">Amine oxidase domain-containing protein</fullName>
    </recommendedName>
</protein>
<dbReference type="SUPFAM" id="SSF51905">
    <property type="entry name" value="FAD/NAD(P)-binding domain"/>
    <property type="match status" value="1"/>
</dbReference>
<evidence type="ECO:0000313" key="5">
    <source>
        <dbReference type="EMBL" id="PJB56003.1"/>
    </source>
</evidence>
<dbReference type="EMBL" id="PFKO01000393">
    <property type="protein sequence ID" value="PIY31053.1"/>
    <property type="molecule type" value="Genomic_DNA"/>
</dbReference>
<dbReference type="STRING" id="1805029.AUK42_01435"/>
<evidence type="ECO:0000313" key="3">
    <source>
        <dbReference type="EMBL" id="PIX35329.1"/>
    </source>
</evidence>
<dbReference type="GO" id="GO:0016491">
    <property type="term" value="F:oxidoreductase activity"/>
    <property type="evidence" value="ECO:0007669"/>
    <property type="project" value="InterPro"/>
</dbReference>
<evidence type="ECO:0000313" key="4">
    <source>
        <dbReference type="EMBL" id="PIY31053.1"/>
    </source>
</evidence>
<dbReference type="Proteomes" id="UP000228560">
    <property type="component" value="Unassembled WGS sequence"/>
</dbReference>
<evidence type="ECO:0000313" key="8">
    <source>
        <dbReference type="Proteomes" id="UP000230646"/>
    </source>
</evidence>
<dbReference type="Pfam" id="PF01593">
    <property type="entry name" value="Amino_oxidase"/>
    <property type="match status" value="1"/>
</dbReference>
<feature type="domain" description="Amine oxidase" evidence="1">
    <location>
        <begin position="34"/>
        <end position="296"/>
    </location>
</feature>
<accession>A0A2M8CAC1</accession>
<name>A0A1J5H1Y0_9BACT</name>
<evidence type="ECO:0000259" key="1">
    <source>
        <dbReference type="Pfam" id="PF01593"/>
    </source>
</evidence>
<dbReference type="Proteomes" id="UP000182763">
    <property type="component" value="Unassembled WGS sequence"/>
</dbReference>
<dbReference type="EMBL" id="PFIP01000010">
    <property type="protein sequence ID" value="PIX35329.1"/>
    <property type="molecule type" value="Genomic_DNA"/>
</dbReference>
<reference evidence="3" key="3">
    <citation type="submission" date="2017-09" db="EMBL/GenBank/DDBJ databases">
        <title>Depth-based differentiation of microbial function through sediment-hosted aquifers and enrichment of novel symbionts in the deep terrestrial subsurface.</title>
        <authorList>
            <person name="Probst A.J."/>
            <person name="Ladd B."/>
            <person name="Jarett J.K."/>
            <person name="Geller-Mcgrath D.E."/>
            <person name="Sieber C.M.K."/>
            <person name="Emerson J.B."/>
            <person name="Anantharaman K."/>
            <person name="Thomas B.C."/>
            <person name="Malmstrom R."/>
            <person name="Stieglmeier M."/>
            <person name="Klingl A."/>
            <person name="Woyke T."/>
            <person name="Ryan C.M."/>
            <person name="Banfield J.F."/>
        </authorList>
    </citation>
    <scope>NUCLEOTIDE SEQUENCE</scope>
    <source>
        <strain evidence="3">CG_4_8_14_3_um_filter_34_18</strain>
    </source>
</reference>
<dbReference type="AlphaFoldDB" id="A0A1J5H1Y0"/>
<dbReference type="InterPro" id="IPR002937">
    <property type="entry name" value="Amino_oxidase"/>
</dbReference>
<dbReference type="EMBL" id="PFTV01000162">
    <property type="protein sequence ID" value="PJB56003.1"/>
    <property type="molecule type" value="Genomic_DNA"/>
</dbReference>
<reference evidence="7 8" key="2">
    <citation type="submission" date="2017-09" db="EMBL/GenBank/DDBJ databases">
        <title>Depth-based differentiation of microbial function through sediment-hosted aquifers and enrichment of novel symbionts in the deep terrestrial subsurface.</title>
        <authorList>
            <person name="Probst A.J."/>
            <person name="Ladd B."/>
            <person name="Jarett J.K."/>
            <person name="Geller-Mcgrath D.E."/>
            <person name="Sieber C.M."/>
            <person name="Emerson J.B."/>
            <person name="Anantharaman K."/>
            <person name="Thomas B.C."/>
            <person name="Malmstrom R."/>
            <person name="Stieglmeier M."/>
            <person name="Klingl A."/>
            <person name="Woyke T."/>
            <person name="Ryan C.M."/>
            <person name="Banfield J.F."/>
        </authorList>
    </citation>
    <scope>NUCLEOTIDE SEQUENCE [LARGE SCALE GENOMIC DNA]</scope>
    <source>
        <strain evidence="4">CG_4_10_14_3_um_filter_34_13</strain>
        <strain evidence="5">CG_4_9_14_3_um_filter_33_16</strain>
    </source>
</reference>